<dbReference type="SUPFAM" id="SSF52540">
    <property type="entry name" value="P-loop containing nucleoside triphosphate hydrolases"/>
    <property type="match status" value="1"/>
</dbReference>
<keyword evidence="2" id="KW-1185">Reference proteome</keyword>
<dbReference type="PRINTS" id="PR00364">
    <property type="entry name" value="DISEASERSIST"/>
</dbReference>
<dbReference type="PANTHER" id="PTHR47691:SF3">
    <property type="entry name" value="HTH-TYPE TRANSCRIPTIONAL REGULATOR RV0890C-RELATED"/>
    <property type="match status" value="1"/>
</dbReference>
<organism evidence="1 2">
    <name type="scientific">Nonomuraea salmonea</name>
    <dbReference type="NCBI Taxonomy" id="46181"/>
    <lineage>
        <taxon>Bacteria</taxon>
        <taxon>Bacillati</taxon>
        <taxon>Actinomycetota</taxon>
        <taxon>Actinomycetes</taxon>
        <taxon>Streptosporangiales</taxon>
        <taxon>Streptosporangiaceae</taxon>
        <taxon>Nonomuraea</taxon>
    </lineage>
</organism>
<evidence type="ECO:0000313" key="2">
    <source>
        <dbReference type="Proteomes" id="UP001589568"/>
    </source>
</evidence>
<dbReference type="EMBL" id="JBHMCF010000042">
    <property type="protein sequence ID" value="MFB9475562.1"/>
    <property type="molecule type" value="Genomic_DNA"/>
</dbReference>
<dbReference type="Gene3D" id="3.40.50.300">
    <property type="entry name" value="P-loop containing nucleotide triphosphate hydrolases"/>
    <property type="match status" value="1"/>
</dbReference>
<gene>
    <name evidence="1" type="ORF">ACFFR3_39245</name>
</gene>
<evidence type="ECO:0000313" key="1">
    <source>
        <dbReference type="EMBL" id="MFB9475562.1"/>
    </source>
</evidence>
<dbReference type="RefSeq" id="WP_379484766.1">
    <property type="nucleotide sequence ID" value="NZ_JBHMCF010000042.1"/>
</dbReference>
<evidence type="ECO:0008006" key="3">
    <source>
        <dbReference type="Google" id="ProtNLM"/>
    </source>
</evidence>
<protein>
    <recommendedName>
        <fullName evidence="3">LuxR family transcriptional regulator</fullName>
    </recommendedName>
</protein>
<dbReference type="PANTHER" id="PTHR47691">
    <property type="entry name" value="REGULATOR-RELATED"/>
    <property type="match status" value="1"/>
</dbReference>
<reference evidence="1 2" key="1">
    <citation type="submission" date="2024-09" db="EMBL/GenBank/DDBJ databases">
        <authorList>
            <person name="Sun Q."/>
            <person name="Mori K."/>
        </authorList>
    </citation>
    <scope>NUCLEOTIDE SEQUENCE [LARGE SCALE GENOMIC DNA]</scope>
    <source>
        <strain evidence="1 2">JCM 3324</strain>
    </source>
</reference>
<accession>A0ABV5NZ71</accession>
<proteinExistence type="predicted"/>
<dbReference type="InterPro" id="IPR027417">
    <property type="entry name" value="P-loop_NTPase"/>
</dbReference>
<name>A0ABV5NZ71_9ACTN</name>
<dbReference type="Proteomes" id="UP001589568">
    <property type="component" value="Unassembled WGS sequence"/>
</dbReference>
<sequence>MPSWGKLLSHSPAGWVAITMAGKWQAGNLPPELTSLVGRRAELGQVRTACRRSRLVTLTGVGGVGKSRVALRAAAELRAEFGGGAWLVDLCTLRDGGLVPHAVAGALRLSDQTARPMPEVLTEHLSGRELLIVLDGCEHLAGPCGEVVAALLDAVPGLRVLATSRRPLEVAGETLVMIEPLAVPPAGTTAPAGGAVTLLAERAAETVPGFDLGKESQEAVVRLCRRLAGIPLAIELAAARLRTLPLGYLADRLDDRFAALGADPAAPDDPSWHQALRTAVGWSHELCEPAERLLWARLSVFAGDFDAEAARQVCADERLPESDVGLLLDALAEDSVLTWLPTGAGERYRMLDTLREYGARRLRDLGEEERFKQRHREHYLALSIKGAAGWLGAGQLSWYDRMVGEHDNLRAALDVALSADDGRPALELAGVLAFFWYGCGHAKEGRHHLRQALARARRPEPALIQALWADGLLAASQGDAQSAEERATQIAMVAGDLHATIPPAPGDVPAAPAEEPAAHGDLSAAHRRAAPASAGGFTAYEQVGHVEIYAAVCARALRSAVGVIRGDLAQVLAESEPAYQDRWNDEPPTIAGLLALLCRAHALTVAGRLDEAVTVLDDLRALCDGRGEQLMRSHGDFLRGQAELGGGRLAAAVRYGQAALRTKRRLHDTFGIGLTVDLLALAAGAAGHSLRAARLLGLAQRVWSNHGQAQASVPEWVAARRACEAQARAVLGDNAYAAAYRTGYDSDVDAGIAYALEPEGEGLPNSGPHP</sequence>
<comment type="caution">
    <text evidence="1">The sequence shown here is derived from an EMBL/GenBank/DDBJ whole genome shotgun (WGS) entry which is preliminary data.</text>
</comment>